<name>A0A374P426_9FIRM</name>
<dbReference type="Gene3D" id="3.40.50.12780">
    <property type="entry name" value="N-terminal domain of ligase-like"/>
    <property type="match status" value="1"/>
</dbReference>
<protein>
    <recommendedName>
        <fullName evidence="3">Phenylacetate--CoA ligase family protein</fullName>
    </recommendedName>
</protein>
<sequence length="443" mass="51438">MNKQFVKNIYEKTPSGIKRLFSRTIRNRLINNKVFRKQYDLLVRAEQMTNSEVDTIQQQELKKICIYAYENCDFYKNEFDKNGFNPYDFTVDDFIGKVPIIDKNIVLNNIEGINSRAIDDSYEAVTGGSSGKRLVVNTTMECLYKEYAFVYHHYTKFTKSYDYKRSSLAYIGGYGDTLISENPLYAMRIYNSMQINKETISKVVKDINSYKPEFIRGLPSAIYFFCKLIKLNNLKIGYPVDGIILQSENIYPYQSEAIKGVFNCEILTHYGHTERVVFGEQQLNEKGLCYRFNKLYGYTELANDGRIISTGFINYKMPLIRYATDDYAELVAGDLYKIRGHREKTMYGKHGELVSLASFTDTSAVFEKIEKYQFVQEELGHVLLRIVPAIGFTEQEYKKVHEFLNEKAQGIIDFSVQTVDDIEYKTRGKFDLLIQKLSETAND</sequence>
<dbReference type="InterPro" id="IPR053158">
    <property type="entry name" value="CapK_Type1_Caps_Biosynth"/>
</dbReference>
<evidence type="ECO:0008006" key="3">
    <source>
        <dbReference type="Google" id="ProtNLM"/>
    </source>
</evidence>
<evidence type="ECO:0000313" key="1">
    <source>
        <dbReference type="EMBL" id="RGI99948.1"/>
    </source>
</evidence>
<dbReference type="AlphaFoldDB" id="A0A374P426"/>
<organism evidence="1 2">
    <name type="scientific">Hungatella hathewayi</name>
    <dbReference type="NCBI Taxonomy" id="154046"/>
    <lineage>
        <taxon>Bacteria</taxon>
        <taxon>Bacillati</taxon>
        <taxon>Bacillota</taxon>
        <taxon>Clostridia</taxon>
        <taxon>Lachnospirales</taxon>
        <taxon>Lachnospiraceae</taxon>
        <taxon>Hungatella</taxon>
    </lineage>
</organism>
<accession>A0A374P426</accession>
<dbReference type="InterPro" id="IPR042099">
    <property type="entry name" value="ANL_N_sf"/>
</dbReference>
<evidence type="ECO:0000313" key="2">
    <source>
        <dbReference type="Proteomes" id="UP000263014"/>
    </source>
</evidence>
<comment type="caution">
    <text evidence="1">The sequence shown here is derived from an EMBL/GenBank/DDBJ whole genome shotgun (WGS) entry which is preliminary data.</text>
</comment>
<dbReference type="EMBL" id="QSON01000012">
    <property type="protein sequence ID" value="RGI99948.1"/>
    <property type="molecule type" value="Genomic_DNA"/>
</dbReference>
<dbReference type="Proteomes" id="UP000263014">
    <property type="component" value="Unassembled WGS sequence"/>
</dbReference>
<proteinExistence type="predicted"/>
<gene>
    <name evidence="1" type="ORF">DXD79_22660</name>
</gene>
<dbReference type="SUPFAM" id="SSF56801">
    <property type="entry name" value="Acetyl-CoA synthetase-like"/>
    <property type="match status" value="1"/>
</dbReference>
<dbReference type="PANTHER" id="PTHR36932">
    <property type="entry name" value="CAPSULAR POLYSACCHARIDE BIOSYNTHESIS PROTEIN"/>
    <property type="match status" value="1"/>
</dbReference>
<dbReference type="PANTHER" id="PTHR36932:SF1">
    <property type="entry name" value="CAPSULAR POLYSACCHARIDE BIOSYNTHESIS PROTEIN"/>
    <property type="match status" value="1"/>
</dbReference>
<dbReference type="RefSeq" id="WP_117632702.1">
    <property type="nucleotide sequence ID" value="NZ_QSON01000012.1"/>
</dbReference>
<reference evidence="1 2" key="1">
    <citation type="submission" date="2018-08" db="EMBL/GenBank/DDBJ databases">
        <title>A genome reference for cultivated species of the human gut microbiota.</title>
        <authorList>
            <person name="Zou Y."/>
            <person name="Xue W."/>
            <person name="Luo G."/>
        </authorList>
    </citation>
    <scope>NUCLEOTIDE SEQUENCE [LARGE SCALE GENOMIC DNA]</scope>
    <source>
        <strain evidence="1 2">TM09-12</strain>
    </source>
</reference>